<dbReference type="Pfam" id="PF02915">
    <property type="entry name" value="Rubrerythrin"/>
    <property type="match status" value="1"/>
</dbReference>
<organism evidence="2 3">
    <name type="scientific">Candidatus Rhodoblastus alkanivorans</name>
    <dbReference type="NCBI Taxonomy" id="2954117"/>
    <lineage>
        <taxon>Bacteria</taxon>
        <taxon>Pseudomonadati</taxon>
        <taxon>Pseudomonadota</taxon>
        <taxon>Alphaproteobacteria</taxon>
        <taxon>Hyphomicrobiales</taxon>
        <taxon>Rhodoblastaceae</taxon>
        <taxon>Rhodoblastus</taxon>
    </lineage>
</organism>
<accession>A0ABS9Z7F7</accession>
<feature type="domain" description="Rubrerythrin diiron-binding" evidence="1">
    <location>
        <begin position="6"/>
        <end position="51"/>
    </location>
</feature>
<protein>
    <submittedName>
        <fullName evidence="2">Ferritin family protein</fullName>
    </submittedName>
</protein>
<proteinExistence type="predicted"/>
<comment type="caution">
    <text evidence="2">The sequence shown here is derived from an EMBL/GenBank/DDBJ whole genome shotgun (WGS) entry which is preliminary data.</text>
</comment>
<dbReference type="CDD" id="cd01045">
    <property type="entry name" value="Ferritin_like_AB"/>
    <property type="match status" value="1"/>
</dbReference>
<reference evidence="2" key="1">
    <citation type="journal article" date="2022" name="ISME J.">
        <title>Identification of active gaseous-alkane degraders at natural gas seeps.</title>
        <authorList>
            <person name="Farhan Ul Haque M."/>
            <person name="Hernandez M."/>
            <person name="Crombie A.T."/>
            <person name="Murrell J.C."/>
        </authorList>
    </citation>
    <scope>NUCLEOTIDE SEQUENCE</scope>
    <source>
        <strain evidence="2">PC2</strain>
    </source>
</reference>
<keyword evidence="3" id="KW-1185">Reference proteome</keyword>
<evidence type="ECO:0000313" key="2">
    <source>
        <dbReference type="EMBL" id="MCI4683553.1"/>
    </source>
</evidence>
<dbReference type="SUPFAM" id="SSF47240">
    <property type="entry name" value="Ferritin-like"/>
    <property type="match status" value="1"/>
</dbReference>
<dbReference type="InterPro" id="IPR003251">
    <property type="entry name" value="Rr_diiron-bd_dom"/>
</dbReference>
<dbReference type="InterPro" id="IPR012347">
    <property type="entry name" value="Ferritin-like"/>
</dbReference>
<dbReference type="EMBL" id="JAIVFP010000001">
    <property type="protein sequence ID" value="MCI4683553.1"/>
    <property type="molecule type" value="Genomic_DNA"/>
</dbReference>
<sequence>MLTVEEFLAYSIHLEAEAAARFGELADAMENGGNKEVAELFRRLANYSRMHLADAQARSGFRDIPKLEPQDFVWPDLESPESAAIWGADPMLGRGEALQVALAAETAGHDYYKSVLDTTDDPEVKRFAAAFVAEEAGHVAELKKWIAAHETGKTGTAD</sequence>
<evidence type="ECO:0000313" key="3">
    <source>
        <dbReference type="Proteomes" id="UP001139104"/>
    </source>
</evidence>
<dbReference type="RefSeq" id="WP_243067501.1">
    <property type="nucleotide sequence ID" value="NZ_JAIVFK010000009.1"/>
</dbReference>
<dbReference type="Gene3D" id="1.20.1260.10">
    <property type="match status" value="1"/>
</dbReference>
<dbReference type="InterPro" id="IPR009078">
    <property type="entry name" value="Ferritin-like_SF"/>
</dbReference>
<evidence type="ECO:0000259" key="1">
    <source>
        <dbReference type="Pfam" id="PF02915"/>
    </source>
</evidence>
<name>A0ABS9Z7F7_9HYPH</name>
<dbReference type="Proteomes" id="UP001139104">
    <property type="component" value="Unassembled WGS sequence"/>
</dbReference>
<gene>
    <name evidence="2" type="ORF">K2U94_12380</name>
</gene>